<dbReference type="Pfam" id="PF00672">
    <property type="entry name" value="HAMP"/>
    <property type="match status" value="1"/>
</dbReference>
<dbReference type="EC" id="2.7.13.3" evidence="3"/>
<reference evidence="14 15" key="1">
    <citation type="journal article" date="2014" name="Genome Announc.">
        <title>Draft Genome Sequence of Petroleum Oil-Degrading Marine Bacterium Pseudomonas taeanensis Strain MS-3, Isolated from a Crude Oil-Contaminated Seashore.</title>
        <authorList>
            <person name="Lee S.Y."/>
            <person name="Kim S.H."/>
            <person name="Lee D.G."/>
            <person name="Shin S."/>
            <person name="Yun S.H."/>
            <person name="Choi C.W."/>
            <person name="Chung Y.H."/>
            <person name="Choi J.S."/>
            <person name="Kahng H.Y."/>
            <person name="Kim S.I."/>
        </authorList>
    </citation>
    <scope>NUCLEOTIDE SEQUENCE [LARGE SCALE GENOMIC DNA]</scope>
    <source>
        <strain evidence="14 15">MS-3</strain>
    </source>
</reference>
<comment type="caution">
    <text evidence="14">The sequence shown here is derived from an EMBL/GenBank/DDBJ whole genome shotgun (WGS) entry which is preliminary data.</text>
</comment>
<dbReference type="Proteomes" id="UP000030063">
    <property type="component" value="Unassembled WGS sequence"/>
</dbReference>
<evidence type="ECO:0000256" key="1">
    <source>
        <dbReference type="ARBA" id="ARBA00000085"/>
    </source>
</evidence>
<dbReference type="InterPro" id="IPR050428">
    <property type="entry name" value="TCS_sensor_his_kinase"/>
</dbReference>
<dbReference type="InterPro" id="IPR036097">
    <property type="entry name" value="HisK_dim/P_sf"/>
</dbReference>
<feature type="domain" description="HAMP" evidence="13">
    <location>
        <begin position="185"/>
        <end position="237"/>
    </location>
</feature>
<evidence type="ECO:0000256" key="5">
    <source>
        <dbReference type="ARBA" id="ARBA00022679"/>
    </source>
</evidence>
<dbReference type="PANTHER" id="PTHR45436">
    <property type="entry name" value="SENSOR HISTIDINE KINASE YKOH"/>
    <property type="match status" value="1"/>
</dbReference>
<dbReference type="SUPFAM" id="SSF158472">
    <property type="entry name" value="HAMP domain-like"/>
    <property type="match status" value="1"/>
</dbReference>
<keyword evidence="8 11" id="KW-1133">Transmembrane helix</keyword>
<gene>
    <name evidence="14" type="ORF">TMS3_0100305</name>
</gene>
<keyword evidence="6 11" id="KW-0812">Transmembrane</keyword>
<dbReference type="SUPFAM" id="SSF47384">
    <property type="entry name" value="Homodimeric domain of signal transducing histidine kinase"/>
    <property type="match status" value="1"/>
</dbReference>
<proteinExistence type="predicted"/>
<dbReference type="GO" id="GO:0000155">
    <property type="term" value="F:phosphorelay sensor kinase activity"/>
    <property type="evidence" value="ECO:0007669"/>
    <property type="project" value="InterPro"/>
</dbReference>
<dbReference type="PANTHER" id="PTHR45436:SF5">
    <property type="entry name" value="SENSOR HISTIDINE KINASE TRCS"/>
    <property type="match status" value="1"/>
</dbReference>
<keyword evidence="15" id="KW-1185">Reference proteome</keyword>
<evidence type="ECO:0000256" key="11">
    <source>
        <dbReference type="SAM" id="Phobius"/>
    </source>
</evidence>
<dbReference type="SMART" id="SM00304">
    <property type="entry name" value="HAMP"/>
    <property type="match status" value="1"/>
</dbReference>
<evidence type="ECO:0000256" key="3">
    <source>
        <dbReference type="ARBA" id="ARBA00012438"/>
    </source>
</evidence>
<evidence type="ECO:0000256" key="6">
    <source>
        <dbReference type="ARBA" id="ARBA00022692"/>
    </source>
</evidence>
<keyword evidence="7 14" id="KW-0418">Kinase</keyword>
<evidence type="ECO:0000313" key="14">
    <source>
        <dbReference type="EMBL" id="KFX70419.1"/>
    </source>
</evidence>
<evidence type="ECO:0000256" key="4">
    <source>
        <dbReference type="ARBA" id="ARBA00022553"/>
    </source>
</evidence>
<organism evidence="14 15">
    <name type="scientific">Pseudomonas taeanensis MS-3</name>
    <dbReference type="NCBI Taxonomy" id="1395571"/>
    <lineage>
        <taxon>Bacteria</taxon>
        <taxon>Pseudomonadati</taxon>
        <taxon>Pseudomonadota</taxon>
        <taxon>Gammaproteobacteria</taxon>
        <taxon>Pseudomonadales</taxon>
        <taxon>Pseudomonadaceae</taxon>
        <taxon>Pseudomonas</taxon>
    </lineage>
</organism>
<keyword evidence="9" id="KW-0902">Two-component regulatory system</keyword>
<evidence type="ECO:0000256" key="10">
    <source>
        <dbReference type="ARBA" id="ARBA00023136"/>
    </source>
</evidence>
<dbReference type="InterPro" id="IPR003594">
    <property type="entry name" value="HATPase_dom"/>
</dbReference>
<evidence type="ECO:0000256" key="9">
    <source>
        <dbReference type="ARBA" id="ARBA00023012"/>
    </source>
</evidence>
<evidence type="ECO:0000259" key="13">
    <source>
        <dbReference type="PROSITE" id="PS50885"/>
    </source>
</evidence>
<dbReference type="Gene3D" id="1.10.287.130">
    <property type="match status" value="1"/>
</dbReference>
<dbReference type="Pfam" id="PF02518">
    <property type="entry name" value="HATPase_c"/>
    <property type="match status" value="1"/>
</dbReference>
<dbReference type="SMART" id="SM00387">
    <property type="entry name" value="HATPase_c"/>
    <property type="match status" value="1"/>
</dbReference>
<dbReference type="CDD" id="cd06225">
    <property type="entry name" value="HAMP"/>
    <property type="match status" value="1"/>
</dbReference>
<accession>A0A0A1YP71</accession>
<dbReference type="PRINTS" id="PR00344">
    <property type="entry name" value="BCTRLSENSOR"/>
</dbReference>
<evidence type="ECO:0000256" key="2">
    <source>
        <dbReference type="ARBA" id="ARBA00004370"/>
    </source>
</evidence>
<comment type="catalytic activity">
    <reaction evidence="1">
        <text>ATP + protein L-histidine = ADP + protein N-phospho-L-histidine.</text>
        <dbReference type="EC" id="2.7.13.3"/>
    </reaction>
</comment>
<protein>
    <recommendedName>
        <fullName evidence="3">histidine kinase</fullName>
        <ecNumber evidence="3">2.7.13.3</ecNumber>
    </recommendedName>
</protein>
<dbReference type="CDD" id="cd00082">
    <property type="entry name" value="HisKA"/>
    <property type="match status" value="1"/>
</dbReference>
<dbReference type="InterPro" id="IPR003660">
    <property type="entry name" value="HAMP_dom"/>
</dbReference>
<dbReference type="GO" id="GO:0005886">
    <property type="term" value="C:plasma membrane"/>
    <property type="evidence" value="ECO:0007669"/>
    <property type="project" value="TreeGrafter"/>
</dbReference>
<dbReference type="eggNOG" id="COG2205">
    <property type="taxonomic scope" value="Bacteria"/>
</dbReference>
<dbReference type="PROSITE" id="PS50885">
    <property type="entry name" value="HAMP"/>
    <property type="match status" value="1"/>
</dbReference>
<evidence type="ECO:0000256" key="7">
    <source>
        <dbReference type="ARBA" id="ARBA00022777"/>
    </source>
</evidence>
<dbReference type="InterPro" id="IPR004358">
    <property type="entry name" value="Sig_transdc_His_kin-like_C"/>
</dbReference>
<dbReference type="EMBL" id="AWSQ01000001">
    <property type="protein sequence ID" value="KFX70419.1"/>
    <property type="molecule type" value="Genomic_DNA"/>
</dbReference>
<dbReference type="InterPro" id="IPR005467">
    <property type="entry name" value="His_kinase_dom"/>
</dbReference>
<sequence>MKLSLSRKLFLAVLGTSLLAVLAMGVADKVNFAHGFLGYINGQAEERMSGVVPNLRDYYIEHGSWDELRAEHKNWLKLIRPPSRLDPNPANWTVPVSDLTGAMFRIALLDERKQLLIGFVEPRDNDPHLPIEVQGKTVGWLAMAPFQSVTEAGGAALLKRQLLASVGIGTLALLMAALIAGWTSRRLLAPVRQVAAATHRLAAGDYAERVVVPEDDEVGQLARDFNQLAHTLERNERMRRDFMADISHELRTPLAVLRGELEALEDGVRKLDGDSLCSLQQEVVQLSKLVDDLYELSLADVGALTYRKQRLDLIELLQQALSGAAERCQEKGLTLELQLPAAPLLLLADAGRLRQLFGNLLENSLRYTASGGHVHIRLHSKPGQIILDWLDSSPGVAEADLPRLFERFFRGETSRQRASGGSGLGLAICRNIAEAHGGTLEARPSPLGGLWLQLSLTLEAT</sequence>
<dbReference type="InterPro" id="IPR003661">
    <property type="entry name" value="HisK_dim/P_dom"/>
</dbReference>
<dbReference type="OrthoDB" id="9804645at2"/>
<keyword evidence="4" id="KW-0597">Phosphoprotein</keyword>
<dbReference type="Gene3D" id="3.30.565.10">
    <property type="entry name" value="Histidine kinase-like ATPase, C-terminal domain"/>
    <property type="match status" value="1"/>
</dbReference>
<keyword evidence="10 11" id="KW-0472">Membrane</keyword>
<evidence type="ECO:0000259" key="12">
    <source>
        <dbReference type="PROSITE" id="PS50109"/>
    </source>
</evidence>
<dbReference type="PROSITE" id="PS50109">
    <property type="entry name" value="HIS_KIN"/>
    <property type="match status" value="1"/>
</dbReference>
<dbReference type="SUPFAM" id="SSF55874">
    <property type="entry name" value="ATPase domain of HSP90 chaperone/DNA topoisomerase II/histidine kinase"/>
    <property type="match status" value="1"/>
</dbReference>
<feature type="transmembrane region" description="Helical" evidence="11">
    <location>
        <begin position="162"/>
        <end position="182"/>
    </location>
</feature>
<feature type="domain" description="Histidine kinase" evidence="12">
    <location>
        <begin position="245"/>
        <end position="460"/>
    </location>
</feature>
<dbReference type="RefSeq" id="WP_025163233.1">
    <property type="nucleotide sequence ID" value="NZ_AWSQ01000001.1"/>
</dbReference>
<dbReference type="STRING" id="1395571.TMS3_0100305"/>
<dbReference type="AlphaFoldDB" id="A0A0A1YP71"/>
<name>A0A0A1YP71_9PSED</name>
<dbReference type="Gene3D" id="6.10.340.10">
    <property type="match status" value="1"/>
</dbReference>
<dbReference type="Pfam" id="PF00512">
    <property type="entry name" value="HisKA"/>
    <property type="match status" value="1"/>
</dbReference>
<dbReference type="FunFam" id="1.10.287.130:FF:000001">
    <property type="entry name" value="Two-component sensor histidine kinase"/>
    <property type="match status" value="1"/>
</dbReference>
<dbReference type="SMART" id="SM00388">
    <property type="entry name" value="HisKA"/>
    <property type="match status" value="1"/>
</dbReference>
<evidence type="ECO:0000256" key="8">
    <source>
        <dbReference type="ARBA" id="ARBA00022989"/>
    </source>
</evidence>
<comment type="subcellular location">
    <subcellularLocation>
        <location evidence="2">Membrane</location>
    </subcellularLocation>
</comment>
<keyword evidence="5" id="KW-0808">Transferase</keyword>
<evidence type="ECO:0000313" key="15">
    <source>
        <dbReference type="Proteomes" id="UP000030063"/>
    </source>
</evidence>
<dbReference type="InterPro" id="IPR036890">
    <property type="entry name" value="HATPase_C_sf"/>
</dbReference>